<keyword evidence="3" id="KW-0808">Transferase</keyword>
<keyword evidence="1" id="KW-1133">Transmembrane helix</keyword>
<dbReference type="PROSITE" id="PS50206">
    <property type="entry name" value="RHODANESE_3"/>
    <property type="match status" value="1"/>
</dbReference>
<evidence type="ECO:0000313" key="3">
    <source>
        <dbReference type="EMBL" id="PEN07126.1"/>
    </source>
</evidence>
<protein>
    <submittedName>
        <fullName evidence="3">Sulfurtransferase</fullName>
    </submittedName>
</protein>
<dbReference type="GO" id="GO:0016740">
    <property type="term" value="F:transferase activity"/>
    <property type="evidence" value="ECO:0007669"/>
    <property type="project" value="UniProtKB-KW"/>
</dbReference>
<dbReference type="SUPFAM" id="SSF52821">
    <property type="entry name" value="Rhodanese/Cell cycle control phosphatase"/>
    <property type="match status" value="1"/>
</dbReference>
<name>A0A2H3NLW3_9BACT</name>
<sequence>MPWSQRTKVGVGIAVIVGLAGSAWLWWIRGDEALRWQAVDRMIAQSHGSVPTISTETLAERLNRPENERPLLLDARAPEEYATSHIEGARHYDPERPNTALLDTVAADQPIAVYCSVGYRSAGVVKALRDEGYTDVVNVEGSIFRWANEGRPVVRQGKRTHHVHPYDAVWGQLLTDSLRAPNAPAPYSTTGE</sequence>
<evidence type="ECO:0000259" key="2">
    <source>
        <dbReference type="PROSITE" id="PS50206"/>
    </source>
</evidence>
<dbReference type="OrthoDB" id="598065at2"/>
<dbReference type="CDD" id="cd00158">
    <property type="entry name" value="RHOD"/>
    <property type="match status" value="1"/>
</dbReference>
<dbReference type="PANTHER" id="PTHR43031">
    <property type="entry name" value="FAD-DEPENDENT OXIDOREDUCTASE"/>
    <property type="match status" value="1"/>
</dbReference>
<reference evidence="3 4" key="1">
    <citation type="submission" date="2017-10" db="EMBL/GenBank/DDBJ databases">
        <title>Draft genome of Longimonas halophila.</title>
        <authorList>
            <person name="Goh K.M."/>
            <person name="Shamsir M.S."/>
            <person name="Lim S.W."/>
        </authorList>
    </citation>
    <scope>NUCLEOTIDE SEQUENCE [LARGE SCALE GENOMIC DNA]</scope>
    <source>
        <strain evidence="3 4">KCTC 42399</strain>
    </source>
</reference>
<dbReference type="PANTHER" id="PTHR43031:SF16">
    <property type="entry name" value="OXIDOREDUCTASE"/>
    <property type="match status" value="1"/>
</dbReference>
<dbReference type="Pfam" id="PF00581">
    <property type="entry name" value="Rhodanese"/>
    <property type="match status" value="1"/>
</dbReference>
<feature type="domain" description="Rhodanese" evidence="2">
    <location>
        <begin position="66"/>
        <end position="155"/>
    </location>
</feature>
<organism evidence="3 4">
    <name type="scientific">Longimonas halophila</name>
    <dbReference type="NCBI Taxonomy" id="1469170"/>
    <lineage>
        <taxon>Bacteria</taxon>
        <taxon>Pseudomonadati</taxon>
        <taxon>Rhodothermota</taxon>
        <taxon>Rhodothermia</taxon>
        <taxon>Rhodothermales</taxon>
        <taxon>Salisaetaceae</taxon>
        <taxon>Longimonas</taxon>
    </lineage>
</organism>
<dbReference type="RefSeq" id="WP_098062156.1">
    <property type="nucleotide sequence ID" value="NZ_PDEP01000006.1"/>
</dbReference>
<dbReference type="InterPro" id="IPR036873">
    <property type="entry name" value="Rhodanese-like_dom_sf"/>
</dbReference>
<dbReference type="Proteomes" id="UP000221024">
    <property type="component" value="Unassembled WGS sequence"/>
</dbReference>
<keyword evidence="4" id="KW-1185">Reference proteome</keyword>
<gene>
    <name evidence="3" type="ORF">CRI93_08110</name>
</gene>
<comment type="caution">
    <text evidence="3">The sequence shown here is derived from an EMBL/GenBank/DDBJ whole genome shotgun (WGS) entry which is preliminary data.</text>
</comment>
<keyword evidence="1" id="KW-0472">Membrane</keyword>
<evidence type="ECO:0000313" key="4">
    <source>
        <dbReference type="Proteomes" id="UP000221024"/>
    </source>
</evidence>
<dbReference type="EMBL" id="PDEP01000006">
    <property type="protein sequence ID" value="PEN07126.1"/>
    <property type="molecule type" value="Genomic_DNA"/>
</dbReference>
<dbReference type="AlphaFoldDB" id="A0A2H3NLW3"/>
<dbReference type="InterPro" id="IPR001763">
    <property type="entry name" value="Rhodanese-like_dom"/>
</dbReference>
<feature type="transmembrane region" description="Helical" evidence="1">
    <location>
        <begin position="9"/>
        <end position="27"/>
    </location>
</feature>
<proteinExistence type="predicted"/>
<dbReference type="Gene3D" id="3.40.250.10">
    <property type="entry name" value="Rhodanese-like domain"/>
    <property type="match status" value="1"/>
</dbReference>
<keyword evidence="1" id="KW-0812">Transmembrane</keyword>
<evidence type="ECO:0000256" key="1">
    <source>
        <dbReference type="SAM" id="Phobius"/>
    </source>
</evidence>
<accession>A0A2H3NLW3</accession>
<dbReference type="SMART" id="SM00450">
    <property type="entry name" value="RHOD"/>
    <property type="match status" value="1"/>
</dbReference>
<dbReference type="InterPro" id="IPR050229">
    <property type="entry name" value="GlpE_sulfurtransferase"/>
</dbReference>